<keyword evidence="2" id="KW-1185">Reference proteome</keyword>
<name>A0A9Q0JWQ5_9MAGN</name>
<dbReference type="Proteomes" id="UP001141806">
    <property type="component" value="Unassembled WGS sequence"/>
</dbReference>
<evidence type="ECO:0000313" key="2">
    <source>
        <dbReference type="Proteomes" id="UP001141806"/>
    </source>
</evidence>
<organism evidence="1 2">
    <name type="scientific">Protea cynaroides</name>
    <dbReference type="NCBI Taxonomy" id="273540"/>
    <lineage>
        <taxon>Eukaryota</taxon>
        <taxon>Viridiplantae</taxon>
        <taxon>Streptophyta</taxon>
        <taxon>Embryophyta</taxon>
        <taxon>Tracheophyta</taxon>
        <taxon>Spermatophyta</taxon>
        <taxon>Magnoliopsida</taxon>
        <taxon>Proteales</taxon>
        <taxon>Proteaceae</taxon>
        <taxon>Protea</taxon>
    </lineage>
</organism>
<dbReference type="OrthoDB" id="10492948at2759"/>
<protein>
    <submittedName>
        <fullName evidence="1">Uncharacterized protein</fullName>
    </submittedName>
</protein>
<dbReference type="EMBL" id="JAMYWD010000011">
    <property type="protein sequence ID" value="KAJ4954601.1"/>
    <property type="molecule type" value="Genomic_DNA"/>
</dbReference>
<dbReference type="AlphaFoldDB" id="A0A9Q0JWQ5"/>
<accession>A0A9Q0JWQ5</accession>
<gene>
    <name evidence="1" type="ORF">NE237_011384</name>
</gene>
<evidence type="ECO:0000313" key="1">
    <source>
        <dbReference type="EMBL" id="KAJ4954601.1"/>
    </source>
</evidence>
<proteinExistence type="predicted"/>
<comment type="caution">
    <text evidence="1">The sequence shown here is derived from an EMBL/GenBank/DDBJ whole genome shotgun (WGS) entry which is preliminary data.</text>
</comment>
<reference evidence="1" key="1">
    <citation type="journal article" date="2023" name="Plant J.">
        <title>The genome of the king protea, Protea cynaroides.</title>
        <authorList>
            <person name="Chang J."/>
            <person name="Duong T.A."/>
            <person name="Schoeman C."/>
            <person name="Ma X."/>
            <person name="Roodt D."/>
            <person name="Barker N."/>
            <person name="Li Z."/>
            <person name="Van de Peer Y."/>
            <person name="Mizrachi E."/>
        </authorList>
    </citation>
    <scope>NUCLEOTIDE SEQUENCE</scope>
    <source>
        <tissue evidence="1">Young leaves</tissue>
    </source>
</reference>
<sequence length="129" mass="14400">MYTPASGLCCSFQMHPVTRSFNSFLSPPEKKKCHVPLNNEAIMAVPDLPVAISDAPEGTFPYEFTAISPNFQAVAIVPSLCLITHKMEECHVYRSHAKLEGFEVQAEVLTKTIEDIQKKSNISIRITFE</sequence>